<comment type="caution">
    <text evidence="6">The sequence shown here is derived from an EMBL/GenBank/DDBJ whole genome shotgun (WGS) entry which is preliminary data.</text>
</comment>
<gene>
    <name evidence="6" type="ORF">GO986_19240</name>
</gene>
<keyword evidence="1" id="KW-0805">Transcription regulation</keyword>
<reference evidence="6 7" key="1">
    <citation type="submission" date="2019-12" db="EMBL/GenBank/DDBJ databases">
        <title>Deinococcus sp. HMF7620 Genome sequencing and assembly.</title>
        <authorList>
            <person name="Kang H."/>
            <person name="Kim H."/>
            <person name="Joh K."/>
        </authorList>
    </citation>
    <scope>NUCLEOTIDE SEQUENCE [LARGE SCALE GENOMIC DNA]</scope>
    <source>
        <strain evidence="6 7">HMF7620</strain>
    </source>
</reference>
<protein>
    <submittedName>
        <fullName evidence="6">TetR family transcriptional regulator</fullName>
    </submittedName>
</protein>
<organism evidence="6 7">
    <name type="scientific">Deinococcus arboris</name>
    <dbReference type="NCBI Taxonomy" id="2682977"/>
    <lineage>
        <taxon>Bacteria</taxon>
        <taxon>Thermotogati</taxon>
        <taxon>Deinococcota</taxon>
        <taxon>Deinococci</taxon>
        <taxon>Deinococcales</taxon>
        <taxon>Deinococcaceae</taxon>
        <taxon>Deinococcus</taxon>
    </lineage>
</organism>
<dbReference type="PROSITE" id="PS50977">
    <property type="entry name" value="HTH_TETR_2"/>
    <property type="match status" value="1"/>
</dbReference>
<dbReference type="GO" id="GO:0003677">
    <property type="term" value="F:DNA binding"/>
    <property type="evidence" value="ECO:0007669"/>
    <property type="project" value="UniProtKB-UniRule"/>
</dbReference>
<feature type="DNA-binding region" description="H-T-H motif" evidence="4">
    <location>
        <begin position="29"/>
        <end position="48"/>
    </location>
</feature>
<dbReference type="Gene3D" id="1.10.10.60">
    <property type="entry name" value="Homeodomain-like"/>
    <property type="match status" value="1"/>
</dbReference>
<dbReference type="PANTHER" id="PTHR47506">
    <property type="entry name" value="TRANSCRIPTIONAL REGULATORY PROTEIN"/>
    <property type="match status" value="1"/>
</dbReference>
<dbReference type="EMBL" id="WQLB01000036">
    <property type="protein sequence ID" value="MVN88880.1"/>
    <property type="molecule type" value="Genomic_DNA"/>
</dbReference>
<keyword evidence="2 4" id="KW-0238">DNA-binding</keyword>
<dbReference type="Proteomes" id="UP000483286">
    <property type="component" value="Unassembled WGS sequence"/>
</dbReference>
<keyword evidence="7" id="KW-1185">Reference proteome</keyword>
<dbReference type="SUPFAM" id="SSF48498">
    <property type="entry name" value="Tetracyclin repressor-like, C-terminal domain"/>
    <property type="match status" value="1"/>
</dbReference>
<name>A0A7C9LX55_9DEIO</name>
<dbReference type="InterPro" id="IPR009057">
    <property type="entry name" value="Homeodomain-like_sf"/>
</dbReference>
<evidence type="ECO:0000256" key="4">
    <source>
        <dbReference type="PROSITE-ProRule" id="PRU00335"/>
    </source>
</evidence>
<dbReference type="RefSeq" id="WP_157461079.1">
    <property type="nucleotide sequence ID" value="NZ_WQLB01000036.1"/>
</dbReference>
<evidence type="ECO:0000256" key="3">
    <source>
        <dbReference type="ARBA" id="ARBA00023163"/>
    </source>
</evidence>
<dbReference type="Gene3D" id="1.10.357.10">
    <property type="entry name" value="Tetracycline Repressor, domain 2"/>
    <property type="match status" value="1"/>
</dbReference>
<keyword evidence="3" id="KW-0804">Transcription</keyword>
<dbReference type="InterPro" id="IPR011075">
    <property type="entry name" value="TetR_C"/>
</dbReference>
<dbReference type="Pfam" id="PF16925">
    <property type="entry name" value="TetR_C_13"/>
    <property type="match status" value="1"/>
</dbReference>
<dbReference type="Pfam" id="PF00440">
    <property type="entry name" value="TetR_N"/>
    <property type="match status" value="1"/>
</dbReference>
<feature type="domain" description="HTH tetR-type" evidence="5">
    <location>
        <begin position="6"/>
        <end position="66"/>
    </location>
</feature>
<evidence type="ECO:0000259" key="5">
    <source>
        <dbReference type="PROSITE" id="PS50977"/>
    </source>
</evidence>
<dbReference type="InterPro" id="IPR036271">
    <property type="entry name" value="Tet_transcr_reg_TetR-rel_C_sf"/>
</dbReference>
<sequence>MNVPTSGKRAALLRQGLDLVTVHGFAGVSLGMLAEHTGRSKSGLFAHFGSKEDLQLGLLDQTSREFEAAVLEGALREAPGLPRLERAARLWMGWPARAGLTGGCPVAAGLFELDDQPGPLRDRLLNTEREWRALLAAWTREAVTLGQLRPDLDPEQFVWELCGLYLAHHVSRRFVQDEAAEERAERALSALLARSRPEL</sequence>
<proteinExistence type="predicted"/>
<dbReference type="AlphaFoldDB" id="A0A7C9LX55"/>
<dbReference type="SUPFAM" id="SSF46689">
    <property type="entry name" value="Homeodomain-like"/>
    <property type="match status" value="1"/>
</dbReference>
<evidence type="ECO:0000256" key="1">
    <source>
        <dbReference type="ARBA" id="ARBA00023015"/>
    </source>
</evidence>
<dbReference type="InterPro" id="IPR001647">
    <property type="entry name" value="HTH_TetR"/>
</dbReference>
<accession>A0A7C9LX55</accession>
<evidence type="ECO:0000256" key="2">
    <source>
        <dbReference type="ARBA" id="ARBA00023125"/>
    </source>
</evidence>
<dbReference type="PANTHER" id="PTHR47506:SF6">
    <property type="entry name" value="HTH-TYPE TRANSCRIPTIONAL REPRESSOR NEMR"/>
    <property type="match status" value="1"/>
</dbReference>
<evidence type="ECO:0000313" key="7">
    <source>
        <dbReference type="Proteomes" id="UP000483286"/>
    </source>
</evidence>
<evidence type="ECO:0000313" key="6">
    <source>
        <dbReference type="EMBL" id="MVN88880.1"/>
    </source>
</evidence>